<accession>A0A432YIC1</accession>
<comment type="caution">
    <text evidence="10">The sequence shown here is derived from an EMBL/GenBank/DDBJ whole genome shotgun (WGS) entry which is preliminary data.</text>
</comment>
<keyword evidence="7" id="KW-0998">Cell outer membrane</keyword>
<comment type="subcellular location">
    <subcellularLocation>
        <location evidence="1">Cell outer membrane</location>
    </subcellularLocation>
</comment>
<dbReference type="Pfam" id="PF02321">
    <property type="entry name" value="OEP"/>
    <property type="match status" value="2"/>
</dbReference>
<keyword evidence="5" id="KW-0812">Transmembrane</keyword>
<dbReference type="InterPro" id="IPR010130">
    <property type="entry name" value="T1SS_OMP_TolC"/>
</dbReference>
<comment type="similarity">
    <text evidence="2">Belongs to the outer membrane factor (OMF) (TC 1.B.17) family.</text>
</comment>
<feature type="coiled-coil region" evidence="8">
    <location>
        <begin position="153"/>
        <end position="204"/>
    </location>
</feature>
<keyword evidence="9" id="KW-0732">Signal</keyword>
<evidence type="ECO:0000256" key="1">
    <source>
        <dbReference type="ARBA" id="ARBA00004442"/>
    </source>
</evidence>
<evidence type="ECO:0000313" key="10">
    <source>
        <dbReference type="EMBL" id="RUO60706.1"/>
    </source>
</evidence>
<dbReference type="EMBL" id="PIQA01000014">
    <property type="protein sequence ID" value="RUO60706.1"/>
    <property type="molecule type" value="Genomic_DNA"/>
</dbReference>
<dbReference type="PANTHER" id="PTHR30026:SF22">
    <property type="entry name" value="OUTER MEMBRANE EFFLUX PROTEIN"/>
    <property type="match status" value="1"/>
</dbReference>
<gene>
    <name evidence="10" type="ORF">CWI73_11695</name>
</gene>
<reference evidence="10 11" key="1">
    <citation type="journal article" date="2011" name="Front. Microbiol.">
        <title>Genomic signatures of strain selection and enhancement in Bacillus atrophaeus var. globigii, a historical biowarfare simulant.</title>
        <authorList>
            <person name="Gibbons H.S."/>
            <person name="Broomall S.M."/>
            <person name="McNew L.A."/>
            <person name="Daligault H."/>
            <person name="Chapman C."/>
            <person name="Bruce D."/>
            <person name="Karavis M."/>
            <person name="Krepps M."/>
            <person name="McGregor P.A."/>
            <person name="Hong C."/>
            <person name="Park K.H."/>
            <person name="Akmal A."/>
            <person name="Feldman A."/>
            <person name="Lin J.S."/>
            <person name="Chang W.E."/>
            <person name="Higgs B.W."/>
            <person name="Demirev P."/>
            <person name="Lindquist J."/>
            <person name="Liem A."/>
            <person name="Fochler E."/>
            <person name="Read T.D."/>
            <person name="Tapia R."/>
            <person name="Johnson S."/>
            <person name="Bishop-Lilly K.A."/>
            <person name="Detter C."/>
            <person name="Han C."/>
            <person name="Sozhamannan S."/>
            <person name="Rosenzweig C.N."/>
            <person name="Skowronski E.W."/>
        </authorList>
    </citation>
    <scope>NUCLEOTIDE SEQUENCE [LARGE SCALE GENOMIC DNA]</scope>
    <source>
        <strain evidence="10 11">TPS4-2</strain>
    </source>
</reference>
<dbReference type="Proteomes" id="UP000288361">
    <property type="component" value="Unassembled WGS sequence"/>
</dbReference>
<name>A0A432YIC1_9GAMM</name>
<protein>
    <recommendedName>
        <fullName evidence="12">Channel protein TolC</fullName>
    </recommendedName>
</protein>
<dbReference type="InterPro" id="IPR003423">
    <property type="entry name" value="OMP_efflux"/>
</dbReference>
<keyword evidence="6" id="KW-0472">Membrane</keyword>
<evidence type="ECO:0000256" key="6">
    <source>
        <dbReference type="ARBA" id="ARBA00023136"/>
    </source>
</evidence>
<feature type="signal peptide" evidence="9">
    <location>
        <begin position="1"/>
        <end position="23"/>
    </location>
</feature>
<evidence type="ECO:0000256" key="9">
    <source>
        <dbReference type="SAM" id="SignalP"/>
    </source>
</evidence>
<dbReference type="RefSeq" id="WP_126752945.1">
    <property type="nucleotide sequence ID" value="NZ_JBHUMT010000012.1"/>
</dbReference>
<dbReference type="Gene3D" id="1.20.1600.10">
    <property type="entry name" value="Outer membrane efflux proteins (OEP)"/>
    <property type="match status" value="1"/>
</dbReference>
<dbReference type="GO" id="GO:0015288">
    <property type="term" value="F:porin activity"/>
    <property type="evidence" value="ECO:0007669"/>
    <property type="project" value="TreeGrafter"/>
</dbReference>
<dbReference type="NCBIfam" id="TIGR01844">
    <property type="entry name" value="type_I_sec_TolC"/>
    <property type="match status" value="1"/>
</dbReference>
<evidence type="ECO:0000256" key="4">
    <source>
        <dbReference type="ARBA" id="ARBA00022452"/>
    </source>
</evidence>
<evidence type="ECO:0000256" key="8">
    <source>
        <dbReference type="SAM" id="Coils"/>
    </source>
</evidence>
<evidence type="ECO:0000313" key="11">
    <source>
        <dbReference type="Proteomes" id="UP000288361"/>
    </source>
</evidence>
<evidence type="ECO:0000256" key="2">
    <source>
        <dbReference type="ARBA" id="ARBA00007613"/>
    </source>
</evidence>
<keyword evidence="8" id="KW-0175">Coiled coil</keyword>
<dbReference type="GO" id="GO:0015562">
    <property type="term" value="F:efflux transmembrane transporter activity"/>
    <property type="evidence" value="ECO:0007669"/>
    <property type="project" value="InterPro"/>
</dbReference>
<dbReference type="GO" id="GO:1990281">
    <property type="term" value="C:efflux pump complex"/>
    <property type="evidence" value="ECO:0007669"/>
    <property type="project" value="TreeGrafter"/>
</dbReference>
<dbReference type="SUPFAM" id="SSF56954">
    <property type="entry name" value="Outer membrane efflux proteins (OEP)"/>
    <property type="match status" value="1"/>
</dbReference>
<evidence type="ECO:0008006" key="12">
    <source>
        <dbReference type="Google" id="ProtNLM"/>
    </source>
</evidence>
<proteinExistence type="inferred from homology"/>
<keyword evidence="4" id="KW-1134">Transmembrane beta strand</keyword>
<evidence type="ECO:0000256" key="3">
    <source>
        <dbReference type="ARBA" id="ARBA00022448"/>
    </source>
</evidence>
<dbReference type="AlphaFoldDB" id="A0A432YIC1"/>
<dbReference type="PANTHER" id="PTHR30026">
    <property type="entry name" value="OUTER MEMBRANE PROTEIN TOLC"/>
    <property type="match status" value="1"/>
</dbReference>
<dbReference type="GO" id="GO:0009279">
    <property type="term" value="C:cell outer membrane"/>
    <property type="evidence" value="ECO:0007669"/>
    <property type="project" value="UniProtKB-SubCell"/>
</dbReference>
<keyword evidence="3" id="KW-0813">Transport</keyword>
<organism evidence="10 11">
    <name type="scientific">Idiomarina piscisalsi</name>
    <dbReference type="NCBI Taxonomy" id="1096243"/>
    <lineage>
        <taxon>Bacteria</taxon>
        <taxon>Pseudomonadati</taxon>
        <taxon>Pseudomonadota</taxon>
        <taxon>Gammaproteobacteria</taxon>
        <taxon>Alteromonadales</taxon>
        <taxon>Idiomarinaceae</taxon>
        <taxon>Idiomarina</taxon>
    </lineage>
</organism>
<feature type="chain" id="PRO_5019347874" description="Channel protein TolC" evidence="9">
    <location>
        <begin position="24"/>
        <end position="466"/>
    </location>
</feature>
<evidence type="ECO:0000256" key="7">
    <source>
        <dbReference type="ARBA" id="ARBA00023237"/>
    </source>
</evidence>
<evidence type="ECO:0000256" key="5">
    <source>
        <dbReference type="ARBA" id="ARBA00022692"/>
    </source>
</evidence>
<sequence length="466" mass="52386">MKVSLKWIFGPLFTGLLLSSAQAQEASSSDPKVLNAVIQAVESNPEVLQKWYDMRAVGSDAAQAQGAYGPQLDLSTSYNYTKRDYSLNQEFSGNRVSLNYRQLLFDGFEASHLADQFHELQLVRFYELKTVAENIGFAAFEAYLDVANNRRLVELARDNVDKHRNVYEQIEESASAGVARNADLEQISGRLALAENNLETQRSNLHDVISRYLRIVGELPPQQTGNVILSERLLPENVSGALRLANQSNPQLLAALRNIRAQREELTANKRVYSPKLNFVANKSYSELDDSGFNNPQNETQIGLQFSINLLNGGRDYAAIRRTVEQVSSAEQQRNLVCRNINQTVQVEMNQIDSLRDRIPKLRQHKLSSGKVRTAYKDQFDLGQRSLLDVLDSENEYFEASIALADAETDLEQAKARLLASMGLLLNSLNIDSNKLDAKKHFNASELDVNLDFACPVKEVKTAYYE</sequence>
<dbReference type="InterPro" id="IPR051906">
    <property type="entry name" value="TolC-like"/>
</dbReference>